<dbReference type="GO" id="GO:0005886">
    <property type="term" value="C:plasma membrane"/>
    <property type="evidence" value="ECO:0007669"/>
    <property type="project" value="TreeGrafter"/>
</dbReference>
<comment type="caution">
    <text evidence="3">The sequence shown here is derived from an EMBL/GenBank/DDBJ whole genome shotgun (WGS) entry which is preliminary data.</text>
</comment>
<evidence type="ECO:0000256" key="1">
    <source>
        <dbReference type="SAM" id="MobiDB-lite"/>
    </source>
</evidence>
<reference evidence="3 4" key="1">
    <citation type="submission" date="2021-07" db="EMBL/GenBank/DDBJ databases">
        <title>The Aristolochia fimbriata genome: insights into angiosperm evolution, floral development and chemical biosynthesis.</title>
        <authorList>
            <person name="Jiao Y."/>
        </authorList>
    </citation>
    <scope>NUCLEOTIDE SEQUENCE [LARGE SCALE GENOMIC DNA]</scope>
    <source>
        <strain evidence="3">IBCAS-2021</strain>
        <tissue evidence="3">Leaf</tissue>
    </source>
</reference>
<gene>
    <name evidence="3" type="ORF">H6P81_009055</name>
</gene>
<feature type="region of interest" description="Disordered" evidence="1">
    <location>
        <begin position="1"/>
        <end position="24"/>
    </location>
</feature>
<feature type="compositionally biased region" description="Low complexity" evidence="1">
    <location>
        <begin position="9"/>
        <end position="20"/>
    </location>
</feature>
<evidence type="ECO:0000313" key="4">
    <source>
        <dbReference type="Proteomes" id="UP000825729"/>
    </source>
</evidence>
<accession>A0AAV7EJR0</accession>
<dbReference type="PANTHER" id="PTHR21068:SF36">
    <property type="entry name" value="SENESCENCE_DEHYDRATION-ASSOCIATED PROTEIN-LIKE PROTEIN"/>
    <property type="match status" value="1"/>
</dbReference>
<evidence type="ECO:0000259" key="2">
    <source>
        <dbReference type="Pfam" id="PF06911"/>
    </source>
</evidence>
<protein>
    <recommendedName>
        <fullName evidence="2">Senescence domain-containing protein</fullName>
    </recommendedName>
</protein>
<dbReference type="Pfam" id="PF06911">
    <property type="entry name" value="Senescence"/>
    <property type="match status" value="1"/>
</dbReference>
<keyword evidence="4" id="KW-1185">Reference proteome</keyword>
<sequence length="377" mass="40587">MNCFRSKTRQSSSPKTTSPPKTKPREEVLLQIPNSSIYLMEEGETVQLARGDFVVVRLVEDDAVLATFIKVGEDLRWPLTKDEPVVKVDRLDYLFSLPGEGGEILSYGVSFSETSSGLESLDAFLQENSCFSPPSSDAHDPPPAVASLDSRELYWKKFAPRVEDYNGVIAKAIAGGTGEIVKGIFMCSNAYVKQVQREGDMVRSRAPADKNNGFANEIATVPQSNAEKQRKKNGVQKGMKRVRKLSKMTEKMSKTLLNGVALASGSVTAPLIRSQAGKRFLAMVPGEVLLASLDAVNRVLDAVEAAEKEALSATSIAVSGAVSRRYGEGAGEMTEDAFATAGHAAGTAWNIFKIRKAINPASSAPSSILKNAAKTRP</sequence>
<dbReference type="InterPro" id="IPR045036">
    <property type="entry name" value="Spartin-like"/>
</dbReference>
<feature type="domain" description="Senescence" evidence="2">
    <location>
        <begin position="171"/>
        <end position="374"/>
    </location>
</feature>
<name>A0AAV7EJR0_ARIFI</name>
<dbReference type="PANTHER" id="PTHR21068">
    <property type="entry name" value="SPARTIN"/>
    <property type="match status" value="1"/>
</dbReference>
<evidence type="ECO:0000313" key="3">
    <source>
        <dbReference type="EMBL" id="KAG9449090.1"/>
    </source>
</evidence>
<organism evidence="3 4">
    <name type="scientific">Aristolochia fimbriata</name>
    <name type="common">White veined hardy Dutchman's pipe vine</name>
    <dbReference type="NCBI Taxonomy" id="158543"/>
    <lineage>
        <taxon>Eukaryota</taxon>
        <taxon>Viridiplantae</taxon>
        <taxon>Streptophyta</taxon>
        <taxon>Embryophyta</taxon>
        <taxon>Tracheophyta</taxon>
        <taxon>Spermatophyta</taxon>
        <taxon>Magnoliopsida</taxon>
        <taxon>Magnoliidae</taxon>
        <taxon>Piperales</taxon>
        <taxon>Aristolochiaceae</taxon>
        <taxon>Aristolochia</taxon>
    </lineage>
</organism>
<dbReference type="Proteomes" id="UP000825729">
    <property type="component" value="Unassembled WGS sequence"/>
</dbReference>
<dbReference type="AlphaFoldDB" id="A0AAV7EJR0"/>
<dbReference type="EMBL" id="JAINDJ010000004">
    <property type="protein sequence ID" value="KAG9449090.1"/>
    <property type="molecule type" value="Genomic_DNA"/>
</dbReference>
<proteinExistence type="predicted"/>
<dbReference type="InterPro" id="IPR009686">
    <property type="entry name" value="Senescence/spartin_C"/>
</dbReference>